<dbReference type="EMBL" id="JH992992">
    <property type="protein sequence ID" value="EKX46974.1"/>
    <property type="molecule type" value="Genomic_DNA"/>
</dbReference>
<dbReference type="InterPro" id="IPR009030">
    <property type="entry name" value="Growth_fac_rcpt_cys_sf"/>
</dbReference>
<evidence type="ECO:0000313" key="4">
    <source>
        <dbReference type="Proteomes" id="UP000011087"/>
    </source>
</evidence>
<proteinExistence type="predicted"/>
<evidence type="ECO:0000313" key="3">
    <source>
        <dbReference type="EnsemblProtists" id="EKX46974"/>
    </source>
</evidence>
<feature type="domain" description="TNFR-Cys" evidence="1">
    <location>
        <begin position="752"/>
        <end position="786"/>
    </location>
</feature>
<dbReference type="STRING" id="905079.L1JFQ3"/>
<gene>
    <name evidence="2" type="ORF">GUITHDRAFT_107323</name>
</gene>
<feature type="domain" description="TNFR-Cys" evidence="1">
    <location>
        <begin position="3266"/>
        <end position="3300"/>
    </location>
</feature>
<dbReference type="SMART" id="SM00208">
    <property type="entry name" value="TNFR"/>
    <property type="match status" value="4"/>
</dbReference>
<sequence>MQTSCKPCPPGYICSPGAVVDYARGRAYAVEGLEACADPDVGMPSWTQELVGGAASLIGGVAHGRDDSLYVSVSVWNNSGGQGGQGRYEVYVTKHRVDGTEVWRREVAGGEGSTMAEGIGVDEAGSVYVGMRWETGSRVWKLDSCGHEEWSRDLGEMMAGSRLGLAGGQDHVFVSWRGAGGGSWVYKYSGNGSLAWGRNVSVRGDESIRAVASDGAGGAVVVGEVYNGSAGAAQERDVYVYHVNKTGSIDWTEVLQWAGEQVARGVTTDRLGRTIVVGYTGSVGTGEGSSGTGSDFISASRVRLVGAEWTGALEQRDAFLAVVSAEGKERWRAVVGSEWNEEGESVSTDAYGGIYLLGYTDMPAEQGSIQAGSYSAFVMKLNAYGERGWTRVVAGERMGGLGGIIAEGSSGLEVAVVLNTSNQGQGVQVSAFSSSADCRGVGDIGSLVCPLGHYCPEGMENLEAGRCPRGTYGGQEGLANVSQCTSCPAGMYCNDTGLDGPSGLCSEGYFCSLGSADQFALSCDNRMYFCADLNCTYFHYQEFPISCGGICSTGMYCPAGTQAEQACQAGYYCVPNTRISGPCDAGYYCSLPGGSFRAPDGSTQGFGPCPIGFYCPAATVAPKPCPIGTFSNKTKLTKIDDCYNCPPGYYCDEFNLTTPKACEAGFFCLENTDVQYPNTTMCPIGNECPAGRFYPKPCSAGYYQDQVGQSACKVCKPGYFCPGTLSASGPDGTVLCPSGSYCPSGTSVAHPCSPGTYGPSPGLAACQGCPSGKACVQPGTIQPTVCPAGHYCESNCSSPTPCPIGTYSSSLGLEAESECRLCPAGRYCASVGITQSTGECIAGIFCEAGANDSSTLVDAESPSGRRRVIPCPAGHYCIAGSEAPSPCPPGTYCAGGDYLPAPCEPGTYNQEAMQTSCKPCPPGYICSPGAVVDYARGRAYAVEGLEACADPDVGMPSWTQELVGGAASLIGGVAHGRDDSRYVSVSVWNNSGGQGGQGGYEVYVTKHRVDGTEVWRREVAGGEGSTMAEGIGVDEAGSVYVGMRLVGAEWTGALEQRDAFLAVVSAEGKERWRAVVGSEWNEEGESVSTDAYGGIYLLGYTDMPAEQGSIQAGSYSAFVMKLNAYGERGWTRVVAGERMGGLGGIIAEGSSGLEVAVVLNTSNQGQGVQVSAFSSSADCRGVGDIGSLVCPLGHYCPEGMENLEAGRCPRGTYGGQEGLANVSQCTSCPAGMYCNDTGLTAPSGPCKAGWYCTGGSADERALSCDPRSRVCQSGECNQDIARVMPNGTCGGECPLGSICPTGSWEPTDCPAGMYCGTAGLRHLPTGPCDAGYYCQGALGGLGGSTPRPWEGLRGRGPCPQGHYCPAGTLQPISCPRGTFSGTVGNRNVSDCEACPAGYFCPNASMRYVDLVYCQAGYFCGFGEIVPNPQSKACYVGHACPENSIDPEPCHAGYYQDQVGQSACKVCKPGYFCPGTLSASGPDGTVLCPSGSYCPSGTSVAHPCSPGTYGPSPGLAACQGCPSGKACVQPGTITPTVCPAGYYCESNCSSPTPCPIGTYSSSLGLEAESECRLCPAGRYCASVGITQSTGECIAGIFCEAGANDSSTLVDAESPSGRRRVIPCPAGHYCIAGSEAPSPCPPGTYCAGGDYLPAPCEPGTYNQEAMQTSCKPCPPGYICSPGAVVDYARGRAYAVEGLEACADPDVGMPSWTQELVGGAASLIGGVAHGRDDSLYVSVSVWNNSGGQGGQGGYEVYVTKHRVDGTEVWRREVAGGEGSTMAEGIGVDEAGSVYVGMRWETGSRVSSLAASTGGSMWSRDLGEMMAGSRLGLAGGQDHVFVSWRGAGGGSWLYKYSGNGSLAWGRNVSVRGDESIRAVASDGAGGAVVVGEVYNGSAGAAQERDVYVYHVNKTGSIDWTEVLQWAGEQVARGVTTDRLGRTIVVGYTGSVGTGEGSSGTGSDFISASRVRLVGAEWTGALEQRDAFLAVVSAEGKERWRAVVGSEWNEEGESVSTDAYGGIYLLGYTDMPAEQGSIQAGSYSAFVMKLNAYGERGWTRVVAGERMGGLGGIIAEGSSGLEVAVVLNTSNQGQGVQVSAFSSSADCRGVGDIGSLVCPLGHYCPEGMENLEAGRCPRGTYGGQEGLANVSQCTSCPAGMYCNDTGLTAPSGPCKAGWYCTGGSADERALSCDPRSRVCQSGECNQDIARVMPNGTCGGECPLGSICPTGSWEPTDCPAGMYCGTAGLRHLPTGPCDAGYYCQGALGGLGGSTPRPWEGLRGRGPCPQGHYCPAGTLQPISCPRGTFSGTVGNRNVSDCEACPAGYFCPEEALTFGTNFTCPYGYYCPLGMSVGFDLAFICPVGHFCDGRNAIPTACCLGQYQDQVGQSACKECPERYYCPPNTSQWTSENRLIPCPAGFYCETQTIEPKPCRAGTYTDQSGQTNCLDCPAGFVCSDIATIQPTVCPAGYYCESNCSSPTPCPIGTYSSSLGLEAESECRLCPAGRYCASVGITQSTGECIAGIFCEAGANDSSTLVDVESPSGRRRVIPCPAGHYCIAGSEAPSPCPPGTYCAGGDSLPAPCEPGTYNQEAMQTSCKPCPPGYICSPGAVVDYARGRAYAVEGLEACADPDVGMPSWTQELVGGAASLIGGVAHGRDDSRYVSVSVWNNSGGQGGQGRYEVYVTKHRVDGTEVWRREVAGGEGSTMAEGIGVDEAGSVYVGMRWETGSRVSSLAASTGGSMWSRDLGEMMAGSRLGLAGGQDHVFVSWRGAGGGSWLYKYSGNGSLAWGRSVSVRGDESIRAVASDGAGGAVVVGEVYNGSAGAAQERDVYVYHVNKTGSIDWTEAGEDNSEGKERWRAVVGSEWNEEGESVSTDAYGGIYLLGYTDMPAEQGSIQAGSYSAFVMKLNAYGERGWTRVVAGERMGGLGGIIAEGSSGLEVAVVLNTSNQGQGVQVSAFSSSADCRGVGDIGSLVCPLGHYCPEGMENLEAGRCPRGTYGGQEGLANVSQCTSCPAGMYCNDTGLTAPSGPCKAGWYCTGGSADERALSCGQRLFSSLSNEINGLCGGQCKVGFFCPVGSSYPLPCLAGSYCNMDGLAAVSGGCDAGYYCSLSGGFEARPNGTISGFGPCPPGFYCPVGTVQPTSCPPGTFSGVVLSQTVNDCQSCSAGYFCPTENTSIPQTCPAGFYCPSGTINPRKNECPIGSECPAGRFYPKPCSAGYYQDQVGQSACKVCKPGYFCPGTLSASGPDGTVLCPSGSYCPSGTSVAHPCSPGTYGPSPGLAACQGCPSGKACVQPGTIQPTVCPAGYYCESNCSSPTPCPIGTYSSSLGLEAESECRLCPAGRYCASVGITQSTGECIAGIFCEAGANDSSTLVDAESPSGRRRVIPCPAGHYCIAGSEAPSPCPPGTYCAGGDSLPAPCEPGTYNQEAMQTSCKPCPPGYICSPGAVVDYARGRAYAVEGLEACADPDVGMPSWTQELVGGAASLIGGVAHGRDDSLYVSVSVWNNSGGQGGQGGYEVYVTKHRVDGTEVWRREVAGGEGSTMAEGIGVDEAGSVYVGMRWETGSRVSSLAASTGGSMWSRDLGEMMAGSRLGLAGGQDHVFVSWRGAGGGSWLYKYSGNGSLAWGRNVSVRGDESIRAVASDGAGGAVVVGEVYNGSAGAAQERDVYVYHVNKTGSIDWTEVLQWAGEQVARGVTTDRLGRTIVVGYTGSVGTGEGSSGTGSDFISASRVRLVGAEWTGALEQRDAFLAVVSAEGKERWRAVVGSEWNEEGESVSTDAYGGIYLLGYTDMPAEQGSIQAGSYSAFVMKLNAYGERGWTRVVAGERMGGLGGIIAEGSSGLEVAVVLNTSNQGQGVQVSAFSSSADCRGVGDIGSLVCPLGHYCPEGMENLEAGRCPRGTYGGQEGLANVSQCTSCPAGMYCNDTGLTAPSGPCKAGWYCTGGSADERALSCDPRSRVCQSGECNQDIARVMPNGTCGGECPLGSICPTGSWEPTDCPAGMYCGTAALVTIAHYREDSKHGRTEQFQASVPAHRDSTVRSELYNQPVVRQEHFLGLC</sequence>
<dbReference type="SMART" id="SM01411">
    <property type="entry name" value="Ephrin_rec_like"/>
    <property type="match status" value="32"/>
</dbReference>
<evidence type="ECO:0000259" key="1">
    <source>
        <dbReference type="SMART" id="SM00208"/>
    </source>
</evidence>
<reference evidence="3" key="3">
    <citation type="submission" date="2016-03" db="UniProtKB">
        <authorList>
            <consortium name="EnsemblProtists"/>
        </authorList>
    </citation>
    <scope>IDENTIFICATION</scope>
</reference>
<dbReference type="OMA" id="IDMRIAG"/>
<reference evidence="4" key="2">
    <citation type="submission" date="2012-11" db="EMBL/GenBank/DDBJ databases">
        <authorList>
            <person name="Kuo A."/>
            <person name="Curtis B.A."/>
            <person name="Tanifuji G."/>
            <person name="Burki F."/>
            <person name="Gruber A."/>
            <person name="Irimia M."/>
            <person name="Maruyama S."/>
            <person name="Arias M.C."/>
            <person name="Ball S.G."/>
            <person name="Gile G.H."/>
            <person name="Hirakawa Y."/>
            <person name="Hopkins J.F."/>
            <person name="Rensing S.A."/>
            <person name="Schmutz J."/>
            <person name="Symeonidi A."/>
            <person name="Elias M."/>
            <person name="Eveleigh R.J."/>
            <person name="Herman E.K."/>
            <person name="Klute M.J."/>
            <person name="Nakayama T."/>
            <person name="Obornik M."/>
            <person name="Reyes-Prieto A."/>
            <person name="Armbrust E.V."/>
            <person name="Aves S.J."/>
            <person name="Beiko R.G."/>
            <person name="Coutinho P."/>
            <person name="Dacks J.B."/>
            <person name="Durnford D.G."/>
            <person name="Fast N.M."/>
            <person name="Green B.R."/>
            <person name="Grisdale C."/>
            <person name="Hempe F."/>
            <person name="Henrissat B."/>
            <person name="Hoppner M.P."/>
            <person name="Ishida K.-I."/>
            <person name="Kim E."/>
            <person name="Koreny L."/>
            <person name="Kroth P.G."/>
            <person name="Liu Y."/>
            <person name="Malik S.-B."/>
            <person name="Maier U.G."/>
            <person name="McRose D."/>
            <person name="Mock T."/>
            <person name="Neilson J.A."/>
            <person name="Onodera N.T."/>
            <person name="Poole A.M."/>
            <person name="Pritham E.J."/>
            <person name="Richards T.A."/>
            <person name="Rocap G."/>
            <person name="Roy S.W."/>
            <person name="Sarai C."/>
            <person name="Schaack S."/>
            <person name="Shirato S."/>
            <person name="Slamovits C.H."/>
            <person name="Spencer D.F."/>
            <person name="Suzuki S."/>
            <person name="Worden A.Z."/>
            <person name="Zauner S."/>
            <person name="Barry K."/>
            <person name="Bell C."/>
            <person name="Bharti A.K."/>
            <person name="Crow J.A."/>
            <person name="Grimwood J."/>
            <person name="Kramer R."/>
            <person name="Lindquist E."/>
            <person name="Lucas S."/>
            <person name="Salamov A."/>
            <person name="McFadden G.I."/>
            <person name="Lane C.E."/>
            <person name="Keeling P.J."/>
            <person name="Gray M.W."/>
            <person name="Grigoriev I.V."/>
            <person name="Archibald J.M."/>
        </authorList>
    </citation>
    <scope>NUCLEOTIDE SEQUENCE</scope>
    <source>
        <strain evidence="4">CCMP2712</strain>
    </source>
</reference>
<reference evidence="2 4" key="1">
    <citation type="journal article" date="2012" name="Nature">
        <title>Algal genomes reveal evolutionary mosaicism and the fate of nucleomorphs.</title>
        <authorList>
            <consortium name="DOE Joint Genome Institute"/>
            <person name="Curtis B.A."/>
            <person name="Tanifuji G."/>
            <person name="Burki F."/>
            <person name="Gruber A."/>
            <person name="Irimia M."/>
            <person name="Maruyama S."/>
            <person name="Arias M.C."/>
            <person name="Ball S.G."/>
            <person name="Gile G.H."/>
            <person name="Hirakawa Y."/>
            <person name="Hopkins J.F."/>
            <person name="Kuo A."/>
            <person name="Rensing S.A."/>
            <person name="Schmutz J."/>
            <person name="Symeonidi A."/>
            <person name="Elias M."/>
            <person name="Eveleigh R.J."/>
            <person name="Herman E.K."/>
            <person name="Klute M.J."/>
            <person name="Nakayama T."/>
            <person name="Obornik M."/>
            <person name="Reyes-Prieto A."/>
            <person name="Armbrust E.V."/>
            <person name="Aves S.J."/>
            <person name="Beiko R.G."/>
            <person name="Coutinho P."/>
            <person name="Dacks J.B."/>
            <person name="Durnford D.G."/>
            <person name="Fast N.M."/>
            <person name="Green B.R."/>
            <person name="Grisdale C.J."/>
            <person name="Hempel F."/>
            <person name="Henrissat B."/>
            <person name="Hoppner M.P."/>
            <person name="Ishida K."/>
            <person name="Kim E."/>
            <person name="Koreny L."/>
            <person name="Kroth P.G."/>
            <person name="Liu Y."/>
            <person name="Malik S.B."/>
            <person name="Maier U.G."/>
            <person name="McRose D."/>
            <person name="Mock T."/>
            <person name="Neilson J.A."/>
            <person name="Onodera N.T."/>
            <person name="Poole A.M."/>
            <person name="Pritham E.J."/>
            <person name="Richards T.A."/>
            <person name="Rocap G."/>
            <person name="Roy S.W."/>
            <person name="Sarai C."/>
            <person name="Schaack S."/>
            <person name="Shirato S."/>
            <person name="Slamovits C.H."/>
            <person name="Spencer D.F."/>
            <person name="Suzuki S."/>
            <person name="Worden A.Z."/>
            <person name="Zauner S."/>
            <person name="Barry K."/>
            <person name="Bell C."/>
            <person name="Bharti A.K."/>
            <person name="Crow J.A."/>
            <person name="Grimwood J."/>
            <person name="Kramer R."/>
            <person name="Lindquist E."/>
            <person name="Lucas S."/>
            <person name="Salamov A."/>
            <person name="McFadden G.I."/>
            <person name="Lane C.E."/>
            <person name="Keeling P.J."/>
            <person name="Gray M.W."/>
            <person name="Grigoriev I.V."/>
            <person name="Archibald J.M."/>
        </authorList>
    </citation>
    <scope>NUCLEOTIDE SEQUENCE</scope>
    <source>
        <strain evidence="2 4">CCMP2712</strain>
    </source>
</reference>
<keyword evidence="4" id="KW-1185">Reference proteome</keyword>
<dbReference type="InterPro" id="IPR001368">
    <property type="entry name" value="TNFR/NGFR_Cys_rich_reg"/>
</dbReference>
<dbReference type="KEGG" id="gtt:GUITHDRAFT_107323"/>
<dbReference type="Proteomes" id="UP000011087">
    <property type="component" value="Unassembled WGS sequence"/>
</dbReference>
<organism evidence="2">
    <name type="scientific">Guillardia theta (strain CCMP2712)</name>
    <name type="common">Cryptophyte</name>
    <dbReference type="NCBI Taxonomy" id="905079"/>
    <lineage>
        <taxon>Eukaryota</taxon>
        <taxon>Cryptophyceae</taxon>
        <taxon>Pyrenomonadales</taxon>
        <taxon>Geminigeraceae</taxon>
        <taxon>Guillardia</taxon>
    </lineage>
</organism>
<feature type="domain" description="TNFR-Cys" evidence="1">
    <location>
        <begin position="2427"/>
        <end position="2461"/>
    </location>
</feature>
<name>L1JFQ3_GUITC</name>
<dbReference type="PANTHER" id="PTHR46104">
    <property type="entry name" value="GENE 9195-RELATED-RELATED"/>
    <property type="match status" value="1"/>
</dbReference>
<dbReference type="OrthoDB" id="439917at2759"/>
<dbReference type="Gene3D" id="2.10.50.10">
    <property type="entry name" value="Tumor Necrosis Factor Receptor, subunit A, domain 2"/>
    <property type="match status" value="6"/>
</dbReference>
<dbReference type="PANTHER" id="PTHR46104:SF1">
    <property type="entry name" value="GENE 9195-RELATED"/>
    <property type="match status" value="1"/>
</dbReference>
<evidence type="ECO:0000313" key="2">
    <source>
        <dbReference type="EMBL" id="EKX46974.1"/>
    </source>
</evidence>
<dbReference type="SUPFAM" id="SSF57184">
    <property type="entry name" value="Growth factor receptor domain"/>
    <property type="match status" value="9"/>
</dbReference>
<dbReference type="PaxDb" id="55529-EKX46974"/>
<dbReference type="GeneID" id="17303477"/>
<dbReference type="RefSeq" id="XP_005833954.1">
    <property type="nucleotide sequence ID" value="XM_005833897.1"/>
</dbReference>
<feature type="domain" description="TNFR-Cys" evidence="1">
    <location>
        <begin position="1503"/>
        <end position="1537"/>
    </location>
</feature>
<dbReference type="EnsemblProtists" id="EKX46974">
    <property type="protein sequence ID" value="EKX46974"/>
    <property type="gene ID" value="GUITHDRAFT_107323"/>
</dbReference>
<accession>L1JFQ3</accession>
<dbReference type="HOGENOM" id="CLU_224027_0_0_1"/>
<protein>
    <recommendedName>
        <fullName evidence="1">TNFR-Cys domain-containing protein</fullName>
    </recommendedName>
</protein>